<accession>A0A2G9CED6</accession>
<dbReference type="EMBL" id="PEOG01000016">
    <property type="protein sequence ID" value="PIM53859.1"/>
    <property type="molecule type" value="Genomic_DNA"/>
</dbReference>
<keyword evidence="1" id="KW-0812">Transmembrane</keyword>
<dbReference type="Pfam" id="PF03929">
    <property type="entry name" value="PepSY_TM"/>
    <property type="match status" value="1"/>
</dbReference>
<keyword evidence="1" id="KW-1133">Transmembrane helix</keyword>
<feature type="transmembrane region" description="Helical" evidence="1">
    <location>
        <begin position="201"/>
        <end position="222"/>
    </location>
</feature>
<name>A0A2G9CED6_9BURK</name>
<evidence type="ECO:0000313" key="3">
    <source>
        <dbReference type="Proteomes" id="UP000231501"/>
    </source>
</evidence>
<comment type="caution">
    <text evidence="2">The sequence shown here is derived from an EMBL/GenBank/DDBJ whole genome shotgun (WGS) entry which is preliminary data.</text>
</comment>
<proteinExistence type="predicted"/>
<feature type="transmembrane region" description="Helical" evidence="1">
    <location>
        <begin position="343"/>
        <end position="364"/>
    </location>
</feature>
<evidence type="ECO:0000256" key="1">
    <source>
        <dbReference type="SAM" id="Phobius"/>
    </source>
</evidence>
<dbReference type="InterPro" id="IPR005625">
    <property type="entry name" value="PepSY-ass_TM"/>
</dbReference>
<keyword evidence="3" id="KW-1185">Reference proteome</keyword>
<dbReference type="PANTHER" id="PTHR34219">
    <property type="entry name" value="IRON-REGULATED INNER MEMBRANE PROTEIN-RELATED"/>
    <property type="match status" value="1"/>
</dbReference>
<protein>
    <recommendedName>
        <fullName evidence="4">PepSY domain-containing protein</fullName>
    </recommendedName>
</protein>
<evidence type="ECO:0008006" key="4">
    <source>
        <dbReference type="Google" id="ProtNLM"/>
    </source>
</evidence>
<feature type="transmembrane region" description="Helical" evidence="1">
    <location>
        <begin position="151"/>
        <end position="172"/>
    </location>
</feature>
<sequence>MMTARRVWIWLHRWTGLTLGLLLTAAALLGALMTVLRPLDEAMHPELFRAPPAAAAGSGLAPAAEASTTPLETLRRRVAEEFGPKSTMTIRPPREPGESLRVMVRGPAWEGTLYLDPVTVAELGRRGEAEGLANLVFELHSALLLGDTGKAVLAFTALAYLALLVTGLVLWWPTTAAQWRHAFKLKLDKGTTRGLFDLHRFGGAVLGLLLAVTVASGAWMAYRPIGGWINALVGEAAPKPPKVGPDHGQRRPLDAIVADAQAAWPDGRVGFVQLGAVDTRPIRIRFKLPGEPHPNGLSSVWAHPVDGHVLARQRWDELDLAGRSTAWIYPLHAGELFGPAHRVLTGLLGLVLFGMGVTGTWLWWRRRR</sequence>
<dbReference type="Proteomes" id="UP000231501">
    <property type="component" value="Unassembled WGS sequence"/>
</dbReference>
<organism evidence="2 3">
    <name type="scientific">Roseateles chitinivorans</name>
    <dbReference type="NCBI Taxonomy" id="2917965"/>
    <lineage>
        <taxon>Bacteria</taxon>
        <taxon>Pseudomonadati</taxon>
        <taxon>Pseudomonadota</taxon>
        <taxon>Betaproteobacteria</taxon>
        <taxon>Burkholderiales</taxon>
        <taxon>Sphaerotilaceae</taxon>
        <taxon>Roseateles</taxon>
    </lineage>
</organism>
<gene>
    <name evidence="2" type="ORF">CS062_07795</name>
</gene>
<dbReference type="OrthoDB" id="7238323at2"/>
<evidence type="ECO:0000313" key="2">
    <source>
        <dbReference type="EMBL" id="PIM53859.1"/>
    </source>
</evidence>
<reference evidence="2 3" key="1">
    <citation type="submission" date="2017-11" db="EMBL/GenBank/DDBJ databases">
        <title>Draft genome sequence of Mitsuaria sp. HWN-4.</title>
        <authorList>
            <person name="Gundlapally S.R."/>
        </authorList>
    </citation>
    <scope>NUCLEOTIDE SEQUENCE [LARGE SCALE GENOMIC DNA]</scope>
    <source>
        <strain evidence="2 3">HWN-4</strain>
    </source>
</reference>
<dbReference type="AlphaFoldDB" id="A0A2G9CED6"/>
<keyword evidence="1" id="KW-0472">Membrane</keyword>